<keyword evidence="3" id="KW-1185">Reference proteome</keyword>
<feature type="compositionally biased region" description="Basic and acidic residues" evidence="1">
    <location>
        <begin position="84"/>
        <end position="96"/>
    </location>
</feature>
<evidence type="ECO:0000256" key="1">
    <source>
        <dbReference type="SAM" id="MobiDB-lite"/>
    </source>
</evidence>
<dbReference type="Proteomes" id="UP001157418">
    <property type="component" value="Unassembled WGS sequence"/>
</dbReference>
<feature type="compositionally biased region" description="Polar residues" evidence="1">
    <location>
        <begin position="38"/>
        <end position="51"/>
    </location>
</feature>
<organism evidence="2 3">
    <name type="scientific">Lactuca virosa</name>
    <dbReference type="NCBI Taxonomy" id="75947"/>
    <lineage>
        <taxon>Eukaryota</taxon>
        <taxon>Viridiplantae</taxon>
        <taxon>Streptophyta</taxon>
        <taxon>Embryophyta</taxon>
        <taxon>Tracheophyta</taxon>
        <taxon>Spermatophyta</taxon>
        <taxon>Magnoliopsida</taxon>
        <taxon>eudicotyledons</taxon>
        <taxon>Gunneridae</taxon>
        <taxon>Pentapetalae</taxon>
        <taxon>asterids</taxon>
        <taxon>campanulids</taxon>
        <taxon>Asterales</taxon>
        <taxon>Asteraceae</taxon>
        <taxon>Cichorioideae</taxon>
        <taxon>Cichorieae</taxon>
        <taxon>Lactucinae</taxon>
        <taxon>Lactuca</taxon>
    </lineage>
</organism>
<gene>
    <name evidence="2" type="ORF">LVIROSA_LOCUS109</name>
</gene>
<protein>
    <submittedName>
        <fullName evidence="2">Uncharacterized protein</fullName>
    </submittedName>
</protein>
<accession>A0AAU9LFH4</accession>
<dbReference type="EMBL" id="CAKMRJ010000001">
    <property type="protein sequence ID" value="CAH1412061.1"/>
    <property type="molecule type" value="Genomic_DNA"/>
</dbReference>
<name>A0AAU9LFH4_9ASTR</name>
<dbReference type="AlphaFoldDB" id="A0AAU9LFH4"/>
<feature type="region of interest" description="Disordered" evidence="1">
    <location>
        <begin position="34"/>
        <end position="124"/>
    </location>
</feature>
<sequence>MHSNEIKDDYKWRGGHLYDNKRYIAGTVEYDRDWAPFDNNTWNQGCNMNDDQNGEEKDEDDSINSVGEENSDSDDDAVSATCENPKKQSDETKEGEIVEESEIDDESLRSPLQDPTEDHTVVNR</sequence>
<feature type="compositionally biased region" description="Acidic residues" evidence="1">
    <location>
        <begin position="52"/>
        <end position="62"/>
    </location>
</feature>
<evidence type="ECO:0000313" key="3">
    <source>
        <dbReference type="Proteomes" id="UP001157418"/>
    </source>
</evidence>
<evidence type="ECO:0000313" key="2">
    <source>
        <dbReference type="EMBL" id="CAH1412061.1"/>
    </source>
</evidence>
<comment type="caution">
    <text evidence="2">The sequence shown here is derived from an EMBL/GenBank/DDBJ whole genome shotgun (WGS) entry which is preliminary data.</text>
</comment>
<proteinExistence type="predicted"/>
<reference evidence="2 3" key="1">
    <citation type="submission" date="2022-01" db="EMBL/GenBank/DDBJ databases">
        <authorList>
            <person name="Xiong W."/>
            <person name="Schranz E."/>
        </authorList>
    </citation>
    <scope>NUCLEOTIDE SEQUENCE [LARGE SCALE GENOMIC DNA]</scope>
</reference>